<sequence>MTSLPQLPLEPLPYHVDVVRHLEANEAELWEWFSAEKLRAEQGEAVRLELLKSTYRLDPDAHPALHSAARDVAGTLGLAAPLTLYQAQGSAGLNASLAYVPGEVHLVLHGPVTDRLTPLELRAVLGHELLHFLLLDRWREYLVASQILQAMTHDAASEAAHAATARRFGLYTEVYCDRGAHLASGDLAAAVSALVKIETGIAEVSAESYLRQADEIFGKGHPQTEGVTHPETFVRARALRLWAEAPERGAAELRTVIEGPASLAELDLLGQRDIASLTRRLVAALLGPAWLRTEPLLAHARLFFEDFEPSPGADASLAADLATGDEKLLDYWCYVILDFATADRDLEDAPLAAALLRSDELGLGERFRRIAAKELGLKKKQLEALEAGAAAMVAKAAAEDA</sequence>
<dbReference type="Gene3D" id="3.30.2010.10">
    <property type="entry name" value="Metalloproteases ('zincins'), catalytic domain"/>
    <property type="match status" value="1"/>
</dbReference>
<keyword evidence="1 6" id="KW-0645">Protease</keyword>
<dbReference type="EMBL" id="AP025591">
    <property type="protein sequence ID" value="BDG03151.1"/>
    <property type="molecule type" value="Genomic_DNA"/>
</dbReference>
<keyword evidence="5 6" id="KW-0482">Metalloprotease</keyword>
<dbReference type="RefSeq" id="WP_248360899.1">
    <property type="nucleotide sequence ID" value="NZ_AP025591.1"/>
</dbReference>
<evidence type="ECO:0000256" key="4">
    <source>
        <dbReference type="ARBA" id="ARBA00022833"/>
    </source>
</evidence>
<evidence type="ECO:0000256" key="6">
    <source>
        <dbReference type="RuleBase" id="RU003983"/>
    </source>
</evidence>
<comment type="similarity">
    <text evidence="6">Belongs to the peptidase M48 family.</text>
</comment>
<evidence type="ECO:0000313" key="9">
    <source>
        <dbReference type="Proteomes" id="UP001162891"/>
    </source>
</evidence>
<comment type="cofactor">
    <cofactor evidence="6">
        <name>Zn(2+)</name>
        <dbReference type="ChEBI" id="CHEBI:29105"/>
    </cofactor>
    <text evidence="6">Binds 1 zinc ion per subunit.</text>
</comment>
<evidence type="ECO:0000313" key="8">
    <source>
        <dbReference type="EMBL" id="BDG03151.1"/>
    </source>
</evidence>
<name>A0ABM7WUL3_9BACT</name>
<evidence type="ECO:0000256" key="1">
    <source>
        <dbReference type="ARBA" id="ARBA00022670"/>
    </source>
</evidence>
<protein>
    <recommendedName>
        <fullName evidence="7">Peptidase M48 domain-containing protein</fullName>
    </recommendedName>
</protein>
<keyword evidence="9" id="KW-1185">Reference proteome</keyword>
<dbReference type="Pfam" id="PF01435">
    <property type="entry name" value="Peptidase_M48"/>
    <property type="match status" value="1"/>
</dbReference>
<feature type="domain" description="Peptidase M48" evidence="7">
    <location>
        <begin position="63"/>
        <end position="242"/>
    </location>
</feature>
<organism evidence="8 9">
    <name type="scientific">Anaeromyxobacter oryzae</name>
    <dbReference type="NCBI Taxonomy" id="2918170"/>
    <lineage>
        <taxon>Bacteria</taxon>
        <taxon>Pseudomonadati</taxon>
        <taxon>Myxococcota</taxon>
        <taxon>Myxococcia</taxon>
        <taxon>Myxococcales</taxon>
        <taxon>Cystobacterineae</taxon>
        <taxon>Anaeromyxobacteraceae</taxon>
        <taxon>Anaeromyxobacter</taxon>
    </lineage>
</organism>
<evidence type="ECO:0000259" key="7">
    <source>
        <dbReference type="Pfam" id="PF01435"/>
    </source>
</evidence>
<evidence type="ECO:0000256" key="5">
    <source>
        <dbReference type="ARBA" id="ARBA00023049"/>
    </source>
</evidence>
<keyword evidence="3 6" id="KW-0378">Hydrolase</keyword>
<keyword evidence="2" id="KW-0479">Metal-binding</keyword>
<dbReference type="InterPro" id="IPR001915">
    <property type="entry name" value="Peptidase_M48"/>
</dbReference>
<accession>A0ABM7WUL3</accession>
<gene>
    <name evidence="8" type="ORF">AMOR_21470</name>
</gene>
<evidence type="ECO:0000256" key="3">
    <source>
        <dbReference type="ARBA" id="ARBA00022801"/>
    </source>
</evidence>
<proteinExistence type="inferred from homology"/>
<reference evidence="9" key="1">
    <citation type="journal article" date="2022" name="Int. J. Syst. Evol. Microbiol.">
        <title>Anaeromyxobacter oryzae sp. nov., Anaeromyxobacter diazotrophicus sp. nov. and Anaeromyxobacter paludicola sp. nov., isolated from paddy soils.</title>
        <authorList>
            <person name="Itoh H."/>
            <person name="Xu Z."/>
            <person name="Mise K."/>
            <person name="Masuda Y."/>
            <person name="Ushijima N."/>
            <person name="Hayakawa C."/>
            <person name="Shiratori Y."/>
            <person name="Senoo K."/>
        </authorList>
    </citation>
    <scope>NUCLEOTIDE SEQUENCE [LARGE SCALE GENOMIC DNA]</scope>
    <source>
        <strain evidence="9">Red232</strain>
    </source>
</reference>
<keyword evidence="4 6" id="KW-0862">Zinc</keyword>
<evidence type="ECO:0000256" key="2">
    <source>
        <dbReference type="ARBA" id="ARBA00022723"/>
    </source>
</evidence>
<dbReference type="Proteomes" id="UP001162891">
    <property type="component" value="Chromosome"/>
</dbReference>